<dbReference type="Proteomes" id="UP000516361">
    <property type="component" value="Chromosome"/>
</dbReference>
<evidence type="ECO:0000313" key="3">
    <source>
        <dbReference type="Proteomes" id="UP000516361"/>
    </source>
</evidence>
<feature type="transmembrane region" description="Helical" evidence="1">
    <location>
        <begin position="111"/>
        <end position="129"/>
    </location>
</feature>
<proteinExistence type="predicted"/>
<keyword evidence="1" id="KW-0812">Transmembrane</keyword>
<dbReference type="KEGG" id="ocy:OSSY52_18460"/>
<accession>A0A7G1G6B3</accession>
<dbReference type="InParanoid" id="A0A7G1G6B3"/>
<reference evidence="2 3" key="1">
    <citation type="submission" date="2018-06" db="EMBL/GenBank/DDBJ databases">
        <title>Genome sequencing of Oceanotoga sp. sy52.</title>
        <authorList>
            <person name="Mori K."/>
        </authorList>
    </citation>
    <scope>NUCLEOTIDE SEQUENCE [LARGE SCALE GENOMIC DNA]</scope>
    <source>
        <strain evidence="3">sy52</strain>
    </source>
</reference>
<gene>
    <name evidence="2" type="ORF">OSSY52_18460</name>
</gene>
<sequence>MKKKYFQRLYKYDDENNNYIIEVSLNNYEEVYDDWDPSPFKKRDIEEEFNYFIMNSSKDIPLKYGLTIVLYLPESKKDDKKEKTLKTAYLNFYNYINERIKDKLLKLYRKIFYSFFFSIFLLIMSMFILKDVNNMFFKLVREGFSIGGWVFLWEAFTDFFWTRNDIISEYKIYKRLNEAKINFVYK</sequence>
<dbReference type="AlphaFoldDB" id="A0A7G1G6B3"/>
<keyword evidence="3" id="KW-1185">Reference proteome</keyword>
<keyword evidence="1" id="KW-1133">Transmembrane helix</keyword>
<dbReference type="EMBL" id="AP018712">
    <property type="protein sequence ID" value="BBE31705.1"/>
    <property type="molecule type" value="Genomic_DNA"/>
</dbReference>
<name>A0A7G1G6B3_9BACT</name>
<evidence type="ECO:0000313" key="2">
    <source>
        <dbReference type="EMBL" id="BBE31705.1"/>
    </source>
</evidence>
<dbReference type="RefSeq" id="WP_190614426.1">
    <property type="nucleotide sequence ID" value="NZ_AP018712.1"/>
</dbReference>
<protein>
    <submittedName>
        <fullName evidence="2">Uncharacterized protein</fullName>
    </submittedName>
</protein>
<organism evidence="2 3">
    <name type="scientific">Tepiditoga spiralis</name>
    <dbReference type="NCBI Taxonomy" id="2108365"/>
    <lineage>
        <taxon>Bacteria</taxon>
        <taxon>Thermotogati</taxon>
        <taxon>Thermotogota</taxon>
        <taxon>Thermotogae</taxon>
        <taxon>Petrotogales</taxon>
        <taxon>Petrotogaceae</taxon>
        <taxon>Tepiditoga</taxon>
    </lineage>
</organism>
<evidence type="ECO:0000256" key="1">
    <source>
        <dbReference type="SAM" id="Phobius"/>
    </source>
</evidence>
<keyword evidence="1" id="KW-0472">Membrane</keyword>